<accession>A0A1I1R7N4</accession>
<feature type="domain" description="ORC1/DEAH AAA+ ATPase" evidence="1">
    <location>
        <begin position="63"/>
        <end position="191"/>
    </location>
</feature>
<dbReference type="Proteomes" id="UP000198639">
    <property type="component" value="Unassembled WGS sequence"/>
</dbReference>
<dbReference type="EMBL" id="FOLD01000021">
    <property type="protein sequence ID" value="SFD30351.1"/>
    <property type="molecule type" value="Genomic_DNA"/>
</dbReference>
<proteinExistence type="predicted"/>
<evidence type="ECO:0000259" key="1">
    <source>
        <dbReference type="Pfam" id="PF13401"/>
    </source>
</evidence>
<dbReference type="AlphaFoldDB" id="A0A1I1R7N4"/>
<dbReference type="InterPro" id="IPR049945">
    <property type="entry name" value="AAA_22"/>
</dbReference>
<name>A0A1I1R7N4_9BURK</name>
<evidence type="ECO:0000313" key="2">
    <source>
        <dbReference type="EMBL" id="SFD30351.1"/>
    </source>
</evidence>
<dbReference type="STRING" id="1164594.SAMN05216204_12166"/>
<dbReference type="SUPFAM" id="SSF52540">
    <property type="entry name" value="P-loop containing nucleoside triphosphate hydrolases"/>
    <property type="match status" value="1"/>
</dbReference>
<dbReference type="InterPro" id="IPR027417">
    <property type="entry name" value="P-loop_NTPase"/>
</dbReference>
<organism evidence="2 3">
    <name type="scientific">Massilia yuzhufengensis</name>
    <dbReference type="NCBI Taxonomy" id="1164594"/>
    <lineage>
        <taxon>Bacteria</taxon>
        <taxon>Pseudomonadati</taxon>
        <taxon>Pseudomonadota</taxon>
        <taxon>Betaproteobacteria</taxon>
        <taxon>Burkholderiales</taxon>
        <taxon>Oxalobacteraceae</taxon>
        <taxon>Telluria group</taxon>
        <taxon>Massilia</taxon>
    </lineage>
</organism>
<dbReference type="Pfam" id="PF13401">
    <property type="entry name" value="AAA_22"/>
    <property type="match status" value="1"/>
</dbReference>
<dbReference type="Gene3D" id="3.40.50.300">
    <property type="entry name" value="P-loop containing nucleotide triphosphate hydrolases"/>
    <property type="match status" value="1"/>
</dbReference>
<evidence type="ECO:0000313" key="3">
    <source>
        <dbReference type="Proteomes" id="UP000198639"/>
    </source>
</evidence>
<reference evidence="3" key="1">
    <citation type="submission" date="2016-10" db="EMBL/GenBank/DDBJ databases">
        <authorList>
            <person name="Varghese N."/>
            <person name="Submissions S."/>
        </authorList>
    </citation>
    <scope>NUCLEOTIDE SEQUENCE [LARGE SCALE GENOMIC DNA]</scope>
    <source>
        <strain evidence="3">CGMCC 1.12041</strain>
    </source>
</reference>
<gene>
    <name evidence="2" type="ORF">SAMN05216204_12166</name>
</gene>
<dbReference type="GO" id="GO:0016887">
    <property type="term" value="F:ATP hydrolysis activity"/>
    <property type="evidence" value="ECO:0007669"/>
    <property type="project" value="InterPro"/>
</dbReference>
<keyword evidence="3" id="KW-1185">Reference proteome</keyword>
<dbReference type="RefSeq" id="WP_177207798.1">
    <property type="nucleotide sequence ID" value="NZ_FOLD01000021.1"/>
</dbReference>
<protein>
    <recommendedName>
        <fullName evidence="1">ORC1/DEAH AAA+ ATPase domain-containing protein</fullName>
    </recommendedName>
</protein>
<sequence>MTRAQTPVLDCRTFSTEDGGSDWAPSARAAHPVLERDYTVPTPMMKRAYDIVRDYVWARRTGVVFYASPRTGKTWCARAIREKLNEEFPSVYTLMVSVRSSLRYSDAHLPRLILEASAHALASGNKPAKLFINAVNDIRVNVKARGGTQFVMLIDELQLLNEGDLQQLVCLQNTLELNKVKMTAVSFAQPSIIHRRTALMESSDQQIIARLLTRPVLFEGCTSSKDLAVLLQAYDEHSEWPEGSGCSYTCFFFPLAFEHGFRLLHSKDRLWDALTRASGNSGSAVSMELLSLTIEHLLLALRREDGINFTISTDEIETAVFNCSFNSFSEVPSDCAT</sequence>